<gene>
    <name evidence="2" type="ORF">H9Q80_01980</name>
</gene>
<keyword evidence="1" id="KW-1133">Transmembrane helix</keyword>
<feature type="transmembrane region" description="Helical" evidence="1">
    <location>
        <begin position="14"/>
        <end position="36"/>
    </location>
</feature>
<protein>
    <recommendedName>
        <fullName evidence="4">Zinc ribbon domain-containing protein</fullName>
    </recommendedName>
</protein>
<dbReference type="AlphaFoldDB" id="A0A7G9GPL0"/>
<keyword evidence="1" id="KW-0812">Transmembrane</keyword>
<dbReference type="Proteomes" id="UP000515856">
    <property type="component" value="Chromosome"/>
</dbReference>
<sequence length="111" mass="12795">MKNSYSRLCLKERWTMFTIFLIAGILCAAAAIYAFIKHYMTYTVTGSVLAIVSLLISGYIFQLNMRRKEIKKEYSYEFDRELFAKERTCPKCGASIGSNVCYCPRCGTKFH</sequence>
<evidence type="ECO:0000256" key="1">
    <source>
        <dbReference type="SAM" id="Phobius"/>
    </source>
</evidence>
<dbReference type="RefSeq" id="WP_117455618.1">
    <property type="nucleotide sequence ID" value="NZ_CP060636.1"/>
</dbReference>
<dbReference type="KEGG" id="ehn:H9Q80_01980"/>
<reference evidence="2 3" key="1">
    <citation type="submission" date="2020-08" db="EMBL/GenBank/DDBJ databases">
        <authorList>
            <person name="Liu C."/>
            <person name="Sun Q."/>
        </authorList>
    </citation>
    <scope>NUCLEOTIDE SEQUENCE [LARGE SCALE GENOMIC DNA]</scope>
    <source>
        <strain evidence="2 3">NSJ-61</strain>
    </source>
</reference>
<proteinExistence type="predicted"/>
<name>A0A7G9GPL0_9FIRM</name>
<evidence type="ECO:0008006" key="4">
    <source>
        <dbReference type="Google" id="ProtNLM"/>
    </source>
</evidence>
<evidence type="ECO:0000313" key="2">
    <source>
        <dbReference type="EMBL" id="QNM12742.1"/>
    </source>
</evidence>
<accession>A0A7G9GPL0</accession>
<keyword evidence="3" id="KW-1185">Reference proteome</keyword>
<keyword evidence="1" id="KW-0472">Membrane</keyword>
<dbReference type="EMBL" id="CP060636">
    <property type="protein sequence ID" value="QNM12742.1"/>
    <property type="molecule type" value="Genomic_DNA"/>
</dbReference>
<feature type="transmembrane region" description="Helical" evidence="1">
    <location>
        <begin position="42"/>
        <end position="61"/>
    </location>
</feature>
<evidence type="ECO:0000313" key="3">
    <source>
        <dbReference type="Proteomes" id="UP000515856"/>
    </source>
</evidence>
<organism evidence="2 3">
    <name type="scientific">[Eubacterium] hominis</name>
    <dbReference type="NCBI Taxonomy" id="2764325"/>
    <lineage>
        <taxon>Bacteria</taxon>
        <taxon>Bacillati</taxon>
        <taxon>Bacillota</taxon>
        <taxon>Erysipelotrichia</taxon>
        <taxon>Erysipelotrichales</taxon>
        <taxon>Erysipelotrichaceae</taxon>
        <taxon>Amedibacillus</taxon>
    </lineage>
</organism>